<dbReference type="SMART" id="SM00028">
    <property type="entry name" value="TPR"/>
    <property type="match status" value="8"/>
</dbReference>
<feature type="repeat" description="TPR" evidence="3">
    <location>
        <begin position="413"/>
        <end position="446"/>
    </location>
</feature>
<evidence type="ECO:0008006" key="7">
    <source>
        <dbReference type="Google" id="ProtNLM"/>
    </source>
</evidence>
<evidence type="ECO:0000256" key="2">
    <source>
        <dbReference type="ARBA" id="ARBA00022803"/>
    </source>
</evidence>
<dbReference type="SMART" id="SM00248">
    <property type="entry name" value="ANK"/>
    <property type="match status" value="3"/>
</dbReference>
<evidence type="ECO:0000313" key="6">
    <source>
        <dbReference type="Proteomes" id="UP000507470"/>
    </source>
</evidence>
<keyword evidence="2 3" id="KW-0802">TPR repeat</keyword>
<dbReference type="Gene3D" id="1.25.40.10">
    <property type="entry name" value="Tetratricopeptide repeat domain"/>
    <property type="match status" value="3"/>
</dbReference>
<feature type="compositionally biased region" description="Basic and acidic residues" evidence="4">
    <location>
        <begin position="1398"/>
        <end position="1415"/>
    </location>
</feature>
<feature type="compositionally biased region" description="Basic and acidic residues" evidence="4">
    <location>
        <begin position="1060"/>
        <end position="1071"/>
    </location>
</feature>
<feature type="compositionally biased region" description="Basic and acidic residues" evidence="4">
    <location>
        <begin position="1422"/>
        <end position="1439"/>
    </location>
</feature>
<protein>
    <recommendedName>
        <fullName evidence="7">TPR and ankyrin repeat-containing protein 1</fullName>
    </recommendedName>
</protein>
<feature type="compositionally biased region" description="Polar residues" evidence="4">
    <location>
        <begin position="1845"/>
        <end position="1858"/>
    </location>
</feature>
<dbReference type="PROSITE" id="PS50005">
    <property type="entry name" value="TPR"/>
    <property type="match status" value="1"/>
</dbReference>
<feature type="compositionally biased region" description="Basic and acidic residues" evidence="4">
    <location>
        <begin position="1779"/>
        <end position="1789"/>
    </location>
</feature>
<dbReference type="Gene3D" id="1.25.40.20">
    <property type="entry name" value="Ankyrin repeat-containing domain"/>
    <property type="match status" value="3"/>
</dbReference>
<dbReference type="GO" id="GO:0072380">
    <property type="term" value="C:TRC complex"/>
    <property type="evidence" value="ECO:0007669"/>
    <property type="project" value="TreeGrafter"/>
</dbReference>
<gene>
    <name evidence="5" type="ORF">MCOR_16266</name>
</gene>
<feature type="region of interest" description="Disordered" evidence="4">
    <location>
        <begin position="1395"/>
        <end position="1450"/>
    </location>
</feature>
<feature type="region of interest" description="Disordered" evidence="4">
    <location>
        <begin position="1059"/>
        <end position="1091"/>
    </location>
</feature>
<evidence type="ECO:0000256" key="3">
    <source>
        <dbReference type="PROSITE-ProRule" id="PRU00339"/>
    </source>
</evidence>
<dbReference type="GO" id="GO:0060090">
    <property type="term" value="F:molecular adaptor activity"/>
    <property type="evidence" value="ECO:0007669"/>
    <property type="project" value="TreeGrafter"/>
</dbReference>
<dbReference type="InterPro" id="IPR011990">
    <property type="entry name" value="TPR-like_helical_dom_sf"/>
</dbReference>
<feature type="region of interest" description="Disordered" evidence="4">
    <location>
        <begin position="1845"/>
        <end position="1886"/>
    </location>
</feature>
<dbReference type="SUPFAM" id="SSF48452">
    <property type="entry name" value="TPR-like"/>
    <property type="match status" value="3"/>
</dbReference>
<dbReference type="EMBL" id="CACVKT020002877">
    <property type="protein sequence ID" value="CAC5380294.1"/>
    <property type="molecule type" value="Genomic_DNA"/>
</dbReference>
<dbReference type="OrthoDB" id="6161681at2759"/>
<proteinExistence type="predicted"/>
<evidence type="ECO:0000256" key="1">
    <source>
        <dbReference type="ARBA" id="ARBA00022737"/>
    </source>
</evidence>
<accession>A0A6J8BBP9</accession>
<dbReference type="Pfam" id="PF13432">
    <property type="entry name" value="TPR_16"/>
    <property type="match status" value="1"/>
</dbReference>
<feature type="compositionally biased region" description="Basic and acidic residues" evidence="4">
    <location>
        <begin position="1863"/>
        <end position="1886"/>
    </location>
</feature>
<reference evidence="5 6" key="1">
    <citation type="submission" date="2020-06" db="EMBL/GenBank/DDBJ databases">
        <authorList>
            <person name="Li R."/>
            <person name="Bekaert M."/>
        </authorList>
    </citation>
    <scope>NUCLEOTIDE SEQUENCE [LARGE SCALE GENOMIC DNA]</scope>
    <source>
        <strain evidence="6">wild</strain>
    </source>
</reference>
<dbReference type="GO" id="GO:0016020">
    <property type="term" value="C:membrane"/>
    <property type="evidence" value="ECO:0007669"/>
    <property type="project" value="TreeGrafter"/>
</dbReference>
<organism evidence="5 6">
    <name type="scientific">Mytilus coruscus</name>
    <name type="common">Sea mussel</name>
    <dbReference type="NCBI Taxonomy" id="42192"/>
    <lineage>
        <taxon>Eukaryota</taxon>
        <taxon>Metazoa</taxon>
        <taxon>Spiralia</taxon>
        <taxon>Lophotrochozoa</taxon>
        <taxon>Mollusca</taxon>
        <taxon>Bivalvia</taxon>
        <taxon>Autobranchia</taxon>
        <taxon>Pteriomorphia</taxon>
        <taxon>Mytilida</taxon>
        <taxon>Mytiloidea</taxon>
        <taxon>Mytilidae</taxon>
        <taxon>Mytilinae</taxon>
        <taxon>Mytilus</taxon>
    </lineage>
</organism>
<dbReference type="InterPro" id="IPR047150">
    <property type="entry name" value="SGT"/>
</dbReference>
<keyword evidence="1" id="KW-0677">Repeat</keyword>
<dbReference type="GO" id="GO:0006620">
    <property type="term" value="P:post-translational protein targeting to endoplasmic reticulum membrane"/>
    <property type="evidence" value="ECO:0007669"/>
    <property type="project" value="TreeGrafter"/>
</dbReference>
<feature type="region of interest" description="Disordered" evidence="4">
    <location>
        <begin position="1772"/>
        <end position="1803"/>
    </location>
</feature>
<keyword evidence="6" id="KW-1185">Reference proteome</keyword>
<sequence>MAYFPQTPGINFIQANQNQAYANFAVATIQQLKCNAKDALKHNDNAKALDAYNQAIFLAYQVSIPSDEFGKLLCNRSLVYYNLKDYRSSLADATQASVFYPEFYKGHYRQGLAYKSLNEPVHAVGYFANAIKFCQETNQNTQDLVACYAELINVLCEVEDILDIDSFIKNPESDKVKDLILKRHSSNGQWKAISYLLIGDITGADSKLAGSFSNCNCSSLSVLKMFKETSETQKREWANKLAIKLLQNGASFQEFENGLDEQVIHFGVKITLQTGNAEFLKYLLSSFMIEPSKINAQCNGDTVLHVLVKDLDIRKTTIGETIIGLLVNHGCRLDIKDNAGKTPVEYTSKSDQIFRLLQNASNGSTGRDDITSITRIRKMGKDALKAGSLEKALEIYTEGLAVCSDKGDLKNVSMLYTNRATVYSKLEQHDMALTDAESAIQADPTWHKAHWRKGRELYLLNKYDEAFDAFLLGCGAVQPVCDDIIDLLIGAVIAFPGVPENHKGTMYKQLFPYCFIQFWPKILNRLSKEGKWTGIRYLILGLSTEVPPDHAGYGVASSCDTSDIELSTVFKFVEETRSDRSVANWLTPTLMVLLFRHKKLFLNFRQNINDTCIHAAVKYALITGDVCLLEQMPIQGTRFVDEYLNGNQESPYHVITKNRNTQDCQLMRKVVLILSEKNFTASFRDKEHRLPIDYISKEQFGVLHDDLLKISGDGGLKTKAQLIEKIEEEMFKKDYTTALQACYSALSTFDLDLMFGFNTVNKELSCLLRNLSDCHLHLGDIKAAINAAGDSVKYNQTCYKAHYMLGNALLVNKSYEPAFATFVNALLNHCNSRTTTDISIIVEILKKICLTFMRLDKTGRPVDIQAAIPVPVAYSVWVHVLYGFILEKNLLAAKFIEKFMFTLEPDNKKMDFNLKPLCDMEVLEKFPECIYFIAYLIRRGCTYTTLSTQEGDTFINAAVRMTFLTGIPEVLKHLCHCLQDGKLSNITDCDENSCLHIAAAQKIEKPVIGRHEVIQLLMTTHINPFLKNKDGKYAIDLLPKEDKRSRKVLQKIMKIMSAAKDAKNQDHHGRESSPATPKKAEHDELLKQKQPTAERMKNVEGQINTVEVKCNTCQETFDKCKAIILEKPSLALKDLSRLMKSKHRHKQIEEASVVLIADFLAESTDIDIPDELFKIPQKPFEKIVYNLVEQEKWKRIYELVTKHNIVHGKTSLSGFASEIRTEKLISQLIKEFPNEKSSKFIEEIVHCFIRNGGRVDSGGQICITNAVARQWYNLLNTLICHYNCDPQYLYLDSCSTPIHSALILGLHKDPDKYARLDPKQRDRNGDTLFHLVVKETCNTKLKQVAELLQQKHVPCKVQNKDGKFPLDYLKASDPRYKILHKAMEYDTGQIKTTVKQKKANDEPTIHKPAVEKGKDSSVMNMERIKDKPKQSDKTIESKPPKQPKQTNESYLSQIQKLVDSISPKQSVLEHASGDPCKEIIPERIPVGSEEESEIDQMELGIFHGSLEGKTWEVECTSGVLKSLQSNRILPVFKQRIVKIINALASGIYSKSFFKPLVTGSERIKLFESKISSASRLIWEVGKQFSPRLTMKCEQEKNIYTDIIRIWEVVMEHKNIHQAVERIVKSHEKGASCLIQKKLCGNKAGNNDFNTQQNNQNDNRDFRTPNIYLESDPAKDKWVEEISFFPPASSKDTEYSTIKFYTFSSNVALNVLYQMKGEFPFRVTDIEYKITNLPFNAPIVLIGRSGTGKTTCCVYRLWYRFQQFWSEKIMDEATPEDSQNENRDHFKEEKDDITETCVPNNHESMNDHVKDEKLHAEIHEIHHESNGHGSSEACFDKISFVSTEEASNQCNTESISEANLNEVPSHENDKIKALPSENKDVKRFDEL</sequence>
<dbReference type="InterPro" id="IPR019734">
    <property type="entry name" value="TPR_rpt"/>
</dbReference>
<dbReference type="PANTHER" id="PTHR45831">
    <property type="entry name" value="LD24721P"/>
    <property type="match status" value="1"/>
</dbReference>
<dbReference type="SUPFAM" id="SSF48403">
    <property type="entry name" value="Ankyrin repeat"/>
    <property type="match status" value="2"/>
</dbReference>
<evidence type="ECO:0000313" key="5">
    <source>
        <dbReference type="EMBL" id="CAC5380294.1"/>
    </source>
</evidence>
<dbReference type="InterPro" id="IPR002110">
    <property type="entry name" value="Ankyrin_rpt"/>
</dbReference>
<name>A0A6J8BBP9_MYTCO</name>
<dbReference type="PANTHER" id="PTHR45831:SF2">
    <property type="entry name" value="LD24721P"/>
    <property type="match status" value="1"/>
</dbReference>
<evidence type="ECO:0000256" key="4">
    <source>
        <dbReference type="SAM" id="MobiDB-lite"/>
    </source>
</evidence>
<dbReference type="Proteomes" id="UP000507470">
    <property type="component" value="Unassembled WGS sequence"/>
</dbReference>
<feature type="compositionally biased region" description="Basic and acidic residues" evidence="4">
    <location>
        <begin position="1078"/>
        <end position="1091"/>
    </location>
</feature>
<dbReference type="InterPro" id="IPR036770">
    <property type="entry name" value="Ankyrin_rpt-contain_sf"/>
</dbReference>